<dbReference type="Proteomes" id="UP000283509">
    <property type="component" value="Unassembled WGS sequence"/>
</dbReference>
<comment type="caution">
    <text evidence="1">The sequence shown here is derived from an EMBL/GenBank/DDBJ whole genome shotgun (WGS) entry which is preliminary data.</text>
</comment>
<evidence type="ECO:0000313" key="2">
    <source>
        <dbReference type="Proteomes" id="UP000283509"/>
    </source>
</evidence>
<keyword evidence="2" id="KW-1185">Reference proteome</keyword>
<dbReference type="EMBL" id="QCYY01002689">
    <property type="protein sequence ID" value="ROT68337.1"/>
    <property type="molecule type" value="Genomic_DNA"/>
</dbReference>
<accession>A0A423SVV0</accession>
<sequence>MQIEPPDPEASKQTKDHRRLVPGASTVQHSLPPAHSLSLSHQNAIFPSSSFFSLSLFSPFHPKRLVLNYCPFHLPPPPDLSFLFLRSLLRFLYPFFSFPLPSHFPHHPLTLPILFYSSFSPPYSPLFTLLSFSFPYLPPPLPPLLPLPLILLFLLLPLPFSSLLLLFSISSSSPFPSPLSPSASSLSLLHIPVTLISLPISPHLSLLFLSACFPSHSYDISSSLAYLPFPLHFHIDSIHPPPPPLLYLSPSPSLPSSTTLPHPLPTLPRLLFNHSIPPYPPLLSLASSLSLPLPHFPLFVLPSTLLSLSLSLPSTPPLSLTPSLPRPSPSPFSFPSLPFNHPLLLPLFPSLQPTPLLPFLFPPFLPSPSSLHLSLPSSLSFPPSFPPFLPSILPPPPYHPPPPPTPHRIRAPALPLRIKPSCRDH</sequence>
<reference evidence="1 2" key="2">
    <citation type="submission" date="2019-01" db="EMBL/GenBank/DDBJ databases">
        <title>The decoding of complex shrimp genome reveals the adaptation for benthos swimmer, frequently molting mechanism and breeding impact on genome.</title>
        <authorList>
            <person name="Sun Y."/>
            <person name="Gao Y."/>
            <person name="Yu Y."/>
        </authorList>
    </citation>
    <scope>NUCLEOTIDE SEQUENCE [LARGE SCALE GENOMIC DNA]</scope>
    <source>
        <tissue evidence="1">Muscle</tissue>
    </source>
</reference>
<evidence type="ECO:0000313" key="1">
    <source>
        <dbReference type="EMBL" id="ROT68337.1"/>
    </source>
</evidence>
<proteinExistence type="predicted"/>
<protein>
    <submittedName>
        <fullName evidence="1">Uncharacterized protein</fullName>
    </submittedName>
</protein>
<reference evidence="1 2" key="1">
    <citation type="submission" date="2018-04" db="EMBL/GenBank/DDBJ databases">
        <authorList>
            <person name="Zhang X."/>
            <person name="Yuan J."/>
            <person name="Li F."/>
            <person name="Xiang J."/>
        </authorList>
    </citation>
    <scope>NUCLEOTIDE SEQUENCE [LARGE SCALE GENOMIC DNA]</scope>
    <source>
        <tissue evidence="1">Muscle</tissue>
    </source>
</reference>
<dbReference type="AlphaFoldDB" id="A0A423SVV0"/>
<name>A0A423SVV0_PENVA</name>
<gene>
    <name evidence="1" type="ORF">C7M84_013540</name>
</gene>
<organism evidence="1 2">
    <name type="scientific">Penaeus vannamei</name>
    <name type="common">Whiteleg shrimp</name>
    <name type="synonym">Litopenaeus vannamei</name>
    <dbReference type="NCBI Taxonomy" id="6689"/>
    <lineage>
        <taxon>Eukaryota</taxon>
        <taxon>Metazoa</taxon>
        <taxon>Ecdysozoa</taxon>
        <taxon>Arthropoda</taxon>
        <taxon>Crustacea</taxon>
        <taxon>Multicrustacea</taxon>
        <taxon>Malacostraca</taxon>
        <taxon>Eumalacostraca</taxon>
        <taxon>Eucarida</taxon>
        <taxon>Decapoda</taxon>
        <taxon>Dendrobranchiata</taxon>
        <taxon>Penaeoidea</taxon>
        <taxon>Penaeidae</taxon>
        <taxon>Penaeus</taxon>
    </lineage>
</organism>